<gene>
    <name evidence="2" type="ORF">GLOTRDRAFT_111381</name>
</gene>
<evidence type="ECO:0000313" key="3">
    <source>
        <dbReference type="Proteomes" id="UP000030669"/>
    </source>
</evidence>
<dbReference type="GeneID" id="19299386"/>
<dbReference type="EMBL" id="KB469303">
    <property type="protein sequence ID" value="EPQ54711.1"/>
    <property type="molecule type" value="Genomic_DNA"/>
</dbReference>
<evidence type="ECO:0000313" key="2">
    <source>
        <dbReference type="EMBL" id="EPQ54711.1"/>
    </source>
</evidence>
<feature type="compositionally biased region" description="Basic residues" evidence="1">
    <location>
        <begin position="152"/>
        <end position="163"/>
    </location>
</feature>
<dbReference type="RefSeq" id="XP_007866973.1">
    <property type="nucleotide sequence ID" value="XM_007868782.1"/>
</dbReference>
<feature type="region of interest" description="Disordered" evidence="1">
    <location>
        <begin position="30"/>
        <end position="93"/>
    </location>
</feature>
<organism evidence="2 3">
    <name type="scientific">Gloeophyllum trabeum (strain ATCC 11539 / FP-39264 / Madison 617)</name>
    <name type="common">Brown rot fungus</name>
    <dbReference type="NCBI Taxonomy" id="670483"/>
    <lineage>
        <taxon>Eukaryota</taxon>
        <taxon>Fungi</taxon>
        <taxon>Dikarya</taxon>
        <taxon>Basidiomycota</taxon>
        <taxon>Agaricomycotina</taxon>
        <taxon>Agaricomycetes</taxon>
        <taxon>Gloeophyllales</taxon>
        <taxon>Gloeophyllaceae</taxon>
        <taxon>Gloeophyllum</taxon>
    </lineage>
</organism>
<protein>
    <submittedName>
        <fullName evidence="2">Uncharacterized protein</fullName>
    </submittedName>
</protein>
<keyword evidence="3" id="KW-1185">Reference proteome</keyword>
<reference evidence="2 3" key="1">
    <citation type="journal article" date="2012" name="Science">
        <title>The Paleozoic origin of enzymatic lignin decomposition reconstructed from 31 fungal genomes.</title>
        <authorList>
            <person name="Floudas D."/>
            <person name="Binder M."/>
            <person name="Riley R."/>
            <person name="Barry K."/>
            <person name="Blanchette R.A."/>
            <person name="Henrissat B."/>
            <person name="Martinez A.T."/>
            <person name="Otillar R."/>
            <person name="Spatafora J.W."/>
            <person name="Yadav J.S."/>
            <person name="Aerts A."/>
            <person name="Benoit I."/>
            <person name="Boyd A."/>
            <person name="Carlson A."/>
            <person name="Copeland A."/>
            <person name="Coutinho P.M."/>
            <person name="de Vries R.P."/>
            <person name="Ferreira P."/>
            <person name="Findley K."/>
            <person name="Foster B."/>
            <person name="Gaskell J."/>
            <person name="Glotzer D."/>
            <person name="Gorecki P."/>
            <person name="Heitman J."/>
            <person name="Hesse C."/>
            <person name="Hori C."/>
            <person name="Igarashi K."/>
            <person name="Jurgens J.A."/>
            <person name="Kallen N."/>
            <person name="Kersten P."/>
            <person name="Kohler A."/>
            <person name="Kuees U."/>
            <person name="Kumar T.K.A."/>
            <person name="Kuo A."/>
            <person name="LaButti K."/>
            <person name="Larrondo L.F."/>
            <person name="Lindquist E."/>
            <person name="Ling A."/>
            <person name="Lombard V."/>
            <person name="Lucas S."/>
            <person name="Lundell T."/>
            <person name="Martin R."/>
            <person name="McLaughlin D.J."/>
            <person name="Morgenstern I."/>
            <person name="Morin E."/>
            <person name="Murat C."/>
            <person name="Nagy L.G."/>
            <person name="Nolan M."/>
            <person name="Ohm R.A."/>
            <person name="Patyshakuliyeva A."/>
            <person name="Rokas A."/>
            <person name="Ruiz-Duenas F.J."/>
            <person name="Sabat G."/>
            <person name="Salamov A."/>
            <person name="Samejima M."/>
            <person name="Schmutz J."/>
            <person name="Slot J.C."/>
            <person name="St John F."/>
            <person name="Stenlid J."/>
            <person name="Sun H."/>
            <person name="Sun S."/>
            <person name="Syed K."/>
            <person name="Tsang A."/>
            <person name="Wiebenga A."/>
            <person name="Young D."/>
            <person name="Pisabarro A."/>
            <person name="Eastwood D.C."/>
            <person name="Martin F."/>
            <person name="Cullen D."/>
            <person name="Grigoriev I.V."/>
            <person name="Hibbett D.S."/>
        </authorList>
    </citation>
    <scope>NUCLEOTIDE SEQUENCE [LARGE SCALE GENOMIC DNA]</scope>
    <source>
        <strain evidence="2 3">ATCC 11539</strain>
    </source>
</reference>
<dbReference type="KEGG" id="gtr:GLOTRDRAFT_111381"/>
<accession>S7Q3X9</accession>
<feature type="compositionally biased region" description="Polar residues" evidence="1">
    <location>
        <begin position="61"/>
        <end position="78"/>
    </location>
</feature>
<feature type="compositionally biased region" description="Low complexity" evidence="1">
    <location>
        <begin position="177"/>
        <end position="193"/>
    </location>
</feature>
<dbReference type="AlphaFoldDB" id="S7Q3X9"/>
<dbReference type="OrthoDB" id="3030351at2759"/>
<evidence type="ECO:0000256" key="1">
    <source>
        <dbReference type="SAM" id="MobiDB-lite"/>
    </source>
</evidence>
<proteinExistence type="predicted"/>
<dbReference type="HOGENOM" id="CLU_1147293_0_0_1"/>
<name>S7Q3X9_GLOTA</name>
<feature type="region of interest" description="Disordered" evidence="1">
    <location>
        <begin position="126"/>
        <end position="206"/>
    </location>
</feature>
<sequence>MVELLTSVVSARRTSRPALQAAKLVPTLPIPIPTSRRATGPPSRSPTRKDLSSDLLFDMSPPQSSGIVPSPPTANGSQKVIGKHASPRRSPLDDFNLVDVSRALDKVPTPEEMFLYTLPTLAKPSANMHSANRQSRVKSAYSPHRSFDRQTKAARRAGSHARHSRADGGIKDNPNPSSFDSLSGSDLSQSYGSEAPRRSPSVSHVKITGFVTPTKSTFTRYPPQRPLSLAPVSADKTWEHVR</sequence>
<dbReference type="Proteomes" id="UP000030669">
    <property type="component" value="Unassembled WGS sequence"/>
</dbReference>